<dbReference type="PANTHER" id="PTHR34219">
    <property type="entry name" value="IRON-REGULATED INNER MEMBRANE PROTEIN-RELATED"/>
    <property type="match status" value="1"/>
</dbReference>
<keyword evidence="1" id="KW-0812">Transmembrane</keyword>
<comment type="caution">
    <text evidence="2">The sequence shown here is derived from an EMBL/GenBank/DDBJ whole genome shotgun (WGS) entry which is preliminary data.</text>
</comment>
<evidence type="ECO:0000313" key="3">
    <source>
        <dbReference type="Proteomes" id="UP000218831"/>
    </source>
</evidence>
<keyword evidence="3" id="KW-1185">Reference proteome</keyword>
<feature type="transmembrane region" description="Helical" evidence="1">
    <location>
        <begin position="207"/>
        <end position="227"/>
    </location>
</feature>
<protein>
    <recommendedName>
        <fullName evidence="4">Peptidase</fullName>
    </recommendedName>
</protein>
<dbReference type="OrthoDB" id="111691at2"/>
<gene>
    <name evidence="2" type="ORF">CK503_06540</name>
</gene>
<sequence length="405" mass="46229">MDFKGIILFLHRWLGLITGLIVLILSITGCLFVFQQEISEIVLHDTFYADEVPKSQQHLPIEKLQANAADALGVEHLPSGLTTYKNPDRNWSAMLYKGGVDSWTYFGGMETYKTAYINPYNGEIEGIVNEKKDFFQIVKGIHWSLLLATPIGQPIVVWSTVIFIILLISGMILWWPKKWNKAGKQKSFKIKWDSTWRRANYDLHNVLGFYFLTLSLIIAFTGLYWYFPFAQKSLHFLGTGDYQLPDGPTEKVASTIPDTKANSIPMEQAYQQAWAEYPKAYSIALIAPTDSQSTIRANIRPDGQTYYGRSYLKFDQYSGKLLAADRYENKNTGEKLVAMNYDIHVGAIGGIPGKIIAFFASLICASLPVTGFIIWWDRKKRQWKREKQLQKRREKAAPSKERVPA</sequence>
<evidence type="ECO:0008006" key="4">
    <source>
        <dbReference type="Google" id="ProtNLM"/>
    </source>
</evidence>
<feature type="transmembrane region" description="Helical" evidence="1">
    <location>
        <begin position="155"/>
        <end position="175"/>
    </location>
</feature>
<dbReference type="InterPro" id="IPR005625">
    <property type="entry name" value="PepSY-ass_TM"/>
</dbReference>
<reference evidence="2 3" key="1">
    <citation type="submission" date="2017-08" db="EMBL/GenBank/DDBJ databases">
        <title>Aliifodinibius alkalisoli sp. nov., isolated from saline alkaline soil.</title>
        <authorList>
            <person name="Liu D."/>
            <person name="Zhang G."/>
        </authorList>
    </citation>
    <scope>NUCLEOTIDE SEQUENCE [LARGE SCALE GENOMIC DNA]</scope>
    <source>
        <strain evidence="2 3">WN023</strain>
    </source>
</reference>
<keyword evidence="1" id="KW-0472">Membrane</keyword>
<name>A0A2A2GA38_9BACT</name>
<evidence type="ECO:0000313" key="2">
    <source>
        <dbReference type="EMBL" id="PAU94451.1"/>
    </source>
</evidence>
<proteinExistence type="predicted"/>
<feature type="transmembrane region" description="Helical" evidence="1">
    <location>
        <begin position="12"/>
        <end position="34"/>
    </location>
</feature>
<dbReference type="PROSITE" id="PS51257">
    <property type="entry name" value="PROKAR_LIPOPROTEIN"/>
    <property type="match status" value="1"/>
</dbReference>
<dbReference type="RefSeq" id="WP_095605992.1">
    <property type="nucleotide sequence ID" value="NZ_NSKE01000004.1"/>
</dbReference>
<organism evidence="2 3">
    <name type="scientific">Fodinibius salipaludis</name>
    <dbReference type="NCBI Taxonomy" id="2032627"/>
    <lineage>
        <taxon>Bacteria</taxon>
        <taxon>Pseudomonadati</taxon>
        <taxon>Balneolota</taxon>
        <taxon>Balneolia</taxon>
        <taxon>Balneolales</taxon>
        <taxon>Balneolaceae</taxon>
        <taxon>Fodinibius</taxon>
    </lineage>
</organism>
<feature type="transmembrane region" description="Helical" evidence="1">
    <location>
        <begin position="355"/>
        <end position="376"/>
    </location>
</feature>
<evidence type="ECO:0000256" key="1">
    <source>
        <dbReference type="SAM" id="Phobius"/>
    </source>
</evidence>
<accession>A0A2A2GA38</accession>
<dbReference type="Pfam" id="PF03929">
    <property type="entry name" value="PepSY_TM"/>
    <property type="match status" value="1"/>
</dbReference>
<dbReference type="Proteomes" id="UP000218831">
    <property type="component" value="Unassembled WGS sequence"/>
</dbReference>
<keyword evidence="1" id="KW-1133">Transmembrane helix</keyword>
<dbReference type="PANTHER" id="PTHR34219:SF3">
    <property type="entry name" value="BLL7967 PROTEIN"/>
    <property type="match status" value="1"/>
</dbReference>
<dbReference type="AlphaFoldDB" id="A0A2A2GA38"/>
<dbReference type="EMBL" id="NSKE01000004">
    <property type="protein sequence ID" value="PAU94451.1"/>
    <property type="molecule type" value="Genomic_DNA"/>
</dbReference>